<gene>
    <name evidence="3" type="ORF">G3I71_07775</name>
</gene>
<comment type="caution">
    <text evidence="3">The sequence shown here is derived from an EMBL/GenBank/DDBJ whole genome shotgun (WGS) entry which is preliminary data.</text>
</comment>
<keyword evidence="1" id="KW-0472">Membrane</keyword>
<organism evidence="3">
    <name type="scientific">Streptomyces sp. SID12501</name>
    <dbReference type="NCBI Taxonomy" id="2706042"/>
    <lineage>
        <taxon>Bacteria</taxon>
        <taxon>Bacillati</taxon>
        <taxon>Actinomycetota</taxon>
        <taxon>Actinomycetes</taxon>
        <taxon>Kitasatosporales</taxon>
        <taxon>Streptomycetaceae</taxon>
        <taxon>Streptomyces</taxon>
    </lineage>
</organism>
<evidence type="ECO:0000313" key="3">
    <source>
        <dbReference type="EMBL" id="NEC85724.1"/>
    </source>
</evidence>
<keyword evidence="2" id="KW-0732">Signal</keyword>
<sequence>MRLCTYVTTTVTVTATMTAALLAAAPGVLAAPARAVSCAATPTDRAFPLTTRIHGGPAAYEAGGGHRTWRLDLTNNTARTCTDIHPVLVLVDERRALTTAQPRLEFYDEHRPRPYPVRFETTDADETIGVFDGDGFPGFTVGPGRTVSVRVRLAIGAGAVDNDVVANAAVVQRHAGDSDWVGQSNDYRFRVVAPAPTPAATSAADPASARPVPGVRDELPPYIGELAGTGGHDTALRLAGIALTLMLTGGGMMLLARVRPVGRT</sequence>
<evidence type="ECO:0000256" key="2">
    <source>
        <dbReference type="SAM" id="SignalP"/>
    </source>
</evidence>
<proteinExistence type="predicted"/>
<feature type="chain" id="PRO_5025434523" description="Cell wall protein" evidence="2">
    <location>
        <begin position="31"/>
        <end position="264"/>
    </location>
</feature>
<feature type="transmembrane region" description="Helical" evidence="1">
    <location>
        <begin position="235"/>
        <end position="256"/>
    </location>
</feature>
<feature type="signal peptide" evidence="2">
    <location>
        <begin position="1"/>
        <end position="30"/>
    </location>
</feature>
<evidence type="ECO:0000256" key="1">
    <source>
        <dbReference type="SAM" id="Phobius"/>
    </source>
</evidence>
<keyword evidence="1" id="KW-0812">Transmembrane</keyword>
<reference evidence="3" key="1">
    <citation type="submission" date="2020-01" db="EMBL/GenBank/DDBJ databases">
        <title>Insect and environment-associated Actinomycetes.</title>
        <authorList>
            <person name="Currrie C."/>
            <person name="Chevrette M."/>
            <person name="Carlson C."/>
            <person name="Stubbendieck R."/>
            <person name="Wendt-Pienkowski E."/>
        </authorList>
    </citation>
    <scope>NUCLEOTIDE SEQUENCE</scope>
    <source>
        <strain evidence="3">SID12501</strain>
    </source>
</reference>
<name>A0A6B3BJT0_9ACTN</name>
<dbReference type="EMBL" id="JAAGLU010000005">
    <property type="protein sequence ID" value="NEC85724.1"/>
    <property type="molecule type" value="Genomic_DNA"/>
</dbReference>
<accession>A0A6B3BJT0</accession>
<dbReference type="AlphaFoldDB" id="A0A6B3BJT0"/>
<evidence type="ECO:0008006" key="4">
    <source>
        <dbReference type="Google" id="ProtNLM"/>
    </source>
</evidence>
<protein>
    <recommendedName>
        <fullName evidence="4">Cell wall protein</fullName>
    </recommendedName>
</protein>
<keyword evidence="1" id="KW-1133">Transmembrane helix</keyword>